<dbReference type="PIRSF" id="PIRSF000495">
    <property type="entry name" value="Amidotransf_hisH"/>
    <property type="match status" value="1"/>
</dbReference>
<evidence type="ECO:0000259" key="15">
    <source>
        <dbReference type="Pfam" id="PF00117"/>
    </source>
</evidence>
<name>A0A495A327_9MICC</name>
<dbReference type="EC" id="3.5.1.2" evidence="13"/>
<dbReference type="AlphaFoldDB" id="A0A495A327"/>
<dbReference type="SUPFAM" id="SSF52317">
    <property type="entry name" value="Class I glutamine amidotransferase-like"/>
    <property type="match status" value="1"/>
</dbReference>
<dbReference type="PROSITE" id="PS51273">
    <property type="entry name" value="GATASE_TYPE_1"/>
    <property type="match status" value="1"/>
</dbReference>
<dbReference type="InterPro" id="IPR010139">
    <property type="entry name" value="Imidazole-glycPsynth_HisH"/>
</dbReference>
<dbReference type="GO" id="GO:0000105">
    <property type="term" value="P:L-histidine biosynthetic process"/>
    <property type="evidence" value="ECO:0007669"/>
    <property type="project" value="UniProtKB-UniRule"/>
</dbReference>
<evidence type="ECO:0000256" key="5">
    <source>
        <dbReference type="ARBA" id="ARBA00022605"/>
    </source>
</evidence>
<keyword evidence="8 13" id="KW-0368">Histidine biosynthesis</keyword>
<feature type="active site" evidence="13 14">
    <location>
        <position position="200"/>
    </location>
</feature>
<evidence type="ECO:0000256" key="4">
    <source>
        <dbReference type="ARBA" id="ARBA00022490"/>
    </source>
</evidence>
<keyword evidence="6 13" id="KW-0378">Hydrolase</keyword>
<dbReference type="Proteomes" id="UP000249516">
    <property type="component" value="Unassembled WGS sequence"/>
</dbReference>
<comment type="subcellular location">
    <subcellularLocation>
        <location evidence="1 13">Cytoplasm</location>
    </subcellularLocation>
</comment>
<dbReference type="FunFam" id="3.40.50.880:FF:000056">
    <property type="entry name" value="Imidazole glycerol phosphate synthase subunit HisH"/>
    <property type="match status" value="1"/>
</dbReference>
<feature type="domain" description="Glutamine amidotransferase" evidence="15">
    <location>
        <begin position="15"/>
        <end position="215"/>
    </location>
</feature>
<comment type="subunit">
    <text evidence="3 13">Heterodimer of HisH and HisF.</text>
</comment>
<evidence type="ECO:0000256" key="14">
    <source>
        <dbReference type="PIRSR" id="PIRSR000495-1"/>
    </source>
</evidence>
<gene>
    <name evidence="13 16" type="primary">hisH</name>
    <name evidence="16" type="ORF">C1C97_011360</name>
</gene>
<dbReference type="RefSeq" id="WP_110919671.1">
    <property type="nucleotide sequence ID" value="NZ_PNJG02000005.1"/>
</dbReference>
<dbReference type="Gene3D" id="3.40.50.880">
    <property type="match status" value="1"/>
</dbReference>
<evidence type="ECO:0000256" key="3">
    <source>
        <dbReference type="ARBA" id="ARBA00011152"/>
    </source>
</evidence>
<accession>A0A495A327</accession>
<comment type="caution">
    <text evidence="16">The sequence shown here is derived from an EMBL/GenBank/DDBJ whole genome shotgun (WGS) entry which is preliminary data.</text>
</comment>
<feature type="active site" evidence="13 14">
    <location>
        <position position="202"/>
    </location>
</feature>
<evidence type="ECO:0000313" key="16">
    <source>
        <dbReference type="EMBL" id="RKQ33327.1"/>
    </source>
</evidence>
<keyword evidence="9 13" id="KW-0456">Lyase</keyword>
<comment type="function">
    <text evidence="10 13">IGPS catalyzes the conversion of PRFAR and glutamine to IGP, AICAR and glutamate. The HisH subunit catalyzes the hydrolysis of glutamine to glutamate and ammonia as part of the synthesis of IGP and AICAR. The resulting ammonia molecule is channeled to the active site of HisF.</text>
</comment>
<comment type="catalytic activity">
    <reaction evidence="12 13">
        <text>L-glutamine + H2O = L-glutamate + NH4(+)</text>
        <dbReference type="Rhea" id="RHEA:15889"/>
        <dbReference type="ChEBI" id="CHEBI:15377"/>
        <dbReference type="ChEBI" id="CHEBI:28938"/>
        <dbReference type="ChEBI" id="CHEBI:29985"/>
        <dbReference type="ChEBI" id="CHEBI:58359"/>
        <dbReference type="EC" id="3.5.1.2"/>
    </reaction>
</comment>
<keyword evidence="4 13" id="KW-0963">Cytoplasm</keyword>
<proteinExistence type="inferred from homology"/>
<keyword evidence="7 13" id="KW-0315">Glutamine amidotransferase</keyword>
<dbReference type="GO" id="GO:0005737">
    <property type="term" value="C:cytoplasm"/>
    <property type="evidence" value="ECO:0007669"/>
    <property type="project" value="UniProtKB-SubCell"/>
</dbReference>
<evidence type="ECO:0000256" key="1">
    <source>
        <dbReference type="ARBA" id="ARBA00004496"/>
    </source>
</evidence>
<dbReference type="PANTHER" id="PTHR42701">
    <property type="entry name" value="IMIDAZOLE GLYCEROL PHOSPHATE SYNTHASE SUBUNIT HISH"/>
    <property type="match status" value="1"/>
</dbReference>
<evidence type="ECO:0000256" key="12">
    <source>
        <dbReference type="ARBA" id="ARBA00049534"/>
    </source>
</evidence>
<dbReference type="EMBL" id="PNJG02000005">
    <property type="protein sequence ID" value="RKQ33327.1"/>
    <property type="molecule type" value="Genomic_DNA"/>
</dbReference>
<dbReference type="OrthoDB" id="9807137at2"/>
<evidence type="ECO:0000313" key="17">
    <source>
        <dbReference type="Proteomes" id="UP000249516"/>
    </source>
</evidence>
<dbReference type="InterPro" id="IPR029062">
    <property type="entry name" value="Class_I_gatase-like"/>
</dbReference>
<organism evidence="16 17">
    <name type="scientific">Kocuria tytonis</name>
    <dbReference type="NCBI Taxonomy" id="2054280"/>
    <lineage>
        <taxon>Bacteria</taxon>
        <taxon>Bacillati</taxon>
        <taxon>Actinomycetota</taxon>
        <taxon>Actinomycetes</taxon>
        <taxon>Micrococcales</taxon>
        <taxon>Micrococcaceae</taxon>
        <taxon>Kocuria</taxon>
    </lineage>
</organism>
<dbReference type="CDD" id="cd01748">
    <property type="entry name" value="GATase1_IGP_Synthase"/>
    <property type="match status" value="1"/>
</dbReference>
<dbReference type="HAMAP" id="MF_00278">
    <property type="entry name" value="HisH"/>
    <property type="match status" value="1"/>
</dbReference>
<dbReference type="EC" id="4.3.2.10" evidence="13"/>
<dbReference type="UniPathway" id="UPA00031">
    <property type="reaction ID" value="UER00010"/>
</dbReference>
<dbReference type="NCBIfam" id="TIGR01855">
    <property type="entry name" value="IMP_synth_hisH"/>
    <property type="match status" value="1"/>
</dbReference>
<evidence type="ECO:0000256" key="13">
    <source>
        <dbReference type="HAMAP-Rule" id="MF_00278"/>
    </source>
</evidence>
<dbReference type="InterPro" id="IPR017926">
    <property type="entry name" value="GATASE"/>
</dbReference>
<dbReference type="Pfam" id="PF00117">
    <property type="entry name" value="GATase"/>
    <property type="match status" value="1"/>
</dbReference>
<comment type="catalytic activity">
    <reaction evidence="11 13">
        <text>5-[(5-phospho-1-deoxy-D-ribulos-1-ylimino)methylamino]-1-(5-phospho-beta-D-ribosyl)imidazole-4-carboxamide + L-glutamine = D-erythro-1-(imidazol-4-yl)glycerol 3-phosphate + 5-amino-1-(5-phospho-beta-D-ribosyl)imidazole-4-carboxamide + L-glutamate + H(+)</text>
        <dbReference type="Rhea" id="RHEA:24793"/>
        <dbReference type="ChEBI" id="CHEBI:15378"/>
        <dbReference type="ChEBI" id="CHEBI:29985"/>
        <dbReference type="ChEBI" id="CHEBI:58278"/>
        <dbReference type="ChEBI" id="CHEBI:58359"/>
        <dbReference type="ChEBI" id="CHEBI:58475"/>
        <dbReference type="ChEBI" id="CHEBI:58525"/>
        <dbReference type="EC" id="4.3.2.10"/>
    </reaction>
</comment>
<protein>
    <recommendedName>
        <fullName evidence="13">Imidazole glycerol phosphate synthase subunit HisH</fullName>
        <ecNumber evidence="13">4.3.2.10</ecNumber>
    </recommendedName>
    <alternativeName>
        <fullName evidence="13">IGP synthase glutaminase subunit</fullName>
        <ecNumber evidence="13">3.5.1.2</ecNumber>
    </alternativeName>
    <alternativeName>
        <fullName evidence="13">IGP synthase subunit HisH</fullName>
    </alternativeName>
    <alternativeName>
        <fullName evidence="13">ImGP synthase subunit HisH</fullName>
        <shortName evidence="13">IGPS subunit HisH</shortName>
    </alternativeName>
</protein>
<comment type="pathway">
    <text evidence="2 13">Amino-acid biosynthesis; L-histidine biosynthesis; L-histidine from 5-phospho-alpha-D-ribose 1-diphosphate: step 5/9.</text>
</comment>
<evidence type="ECO:0000256" key="2">
    <source>
        <dbReference type="ARBA" id="ARBA00005091"/>
    </source>
</evidence>
<evidence type="ECO:0000256" key="6">
    <source>
        <dbReference type="ARBA" id="ARBA00022801"/>
    </source>
</evidence>
<dbReference type="GO" id="GO:0016829">
    <property type="term" value="F:lyase activity"/>
    <property type="evidence" value="ECO:0007669"/>
    <property type="project" value="UniProtKB-KW"/>
</dbReference>
<sequence>MSAGTTASSDAPSVVVLDYGAGNVRSAVRALEAAGARVRLSADPRDVLDADGLVVPGVGAFEAVMAGLRSVDAPRLIDRRLSGGRPVLGICVGLQVMFDRGVEHGRQTEGLGQWPGTVERLAAPVIPHMGWNTVRPPQDSVLFRGLETERFYFVHSYGVQDWEFDQSIERMRPPAVTWSEHGTPFVAAVENGALSATQFHPEKSSHAGIALLRNWLSTLPRTGRMDDRVSTRATEAPA</sequence>
<evidence type="ECO:0000256" key="7">
    <source>
        <dbReference type="ARBA" id="ARBA00022962"/>
    </source>
</evidence>
<dbReference type="PANTHER" id="PTHR42701:SF1">
    <property type="entry name" value="IMIDAZOLE GLYCEROL PHOSPHATE SYNTHASE SUBUNIT HISH"/>
    <property type="match status" value="1"/>
</dbReference>
<dbReference type="GO" id="GO:0000107">
    <property type="term" value="F:imidazoleglycerol-phosphate synthase activity"/>
    <property type="evidence" value="ECO:0007669"/>
    <property type="project" value="UniProtKB-UniRule"/>
</dbReference>
<evidence type="ECO:0000256" key="11">
    <source>
        <dbReference type="ARBA" id="ARBA00047838"/>
    </source>
</evidence>
<keyword evidence="5 13" id="KW-0028">Amino-acid biosynthesis</keyword>
<evidence type="ECO:0000256" key="8">
    <source>
        <dbReference type="ARBA" id="ARBA00023102"/>
    </source>
</evidence>
<feature type="active site" description="Nucleophile" evidence="13 14">
    <location>
        <position position="91"/>
    </location>
</feature>
<reference evidence="16 17" key="1">
    <citation type="submission" date="2018-10" db="EMBL/GenBank/DDBJ databases">
        <title>Kocuria tytouropygialis sp. nov., isolated from the uropygial gland of an American barn owl (Tyto furcata).</title>
        <authorList>
            <person name="Braun M.S."/>
            <person name="Wang E."/>
            <person name="Zimmermann S."/>
            <person name="Wagner H."/>
            <person name="Wink M."/>
        </authorList>
    </citation>
    <scope>NUCLEOTIDE SEQUENCE [LARGE SCALE GENOMIC DNA]</scope>
    <source>
        <strain evidence="16 17">442</strain>
    </source>
</reference>
<dbReference type="GO" id="GO:0004359">
    <property type="term" value="F:glutaminase activity"/>
    <property type="evidence" value="ECO:0007669"/>
    <property type="project" value="UniProtKB-EC"/>
</dbReference>
<keyword evidence="17" id="KW-1185">Reference proteome</keyword>
<evidence type="ECO:0000256" key="10">
    <source>
        <dbReference type="ARBA" id="ARBA00025299"/>
    </source>
</evidence>
<evidence type="ECO:0000256" key="9">
    <source>
        <dbReference type="ARBA" id="ARBA00023239"/>
    </source>
</evidence>